<protein>
    <recommendedName>
        <fullName evidence="2">DUF559 domain-containing protein</fullName>
    </recommendedName>
</protein>
<evidence type="ECO:0000313" key="4">
    <source>
        <dbReference type="Proteomes" id="UP001499924"/>
    </source>
</evidence>
<dbReference type="Gene3D" id="3.40.960.10">
    <property type="entry name" value="VSR Endonuclease"/>
    <property type="match status" value="1"/>
</dbReference>
<name>A0ABP6PIZ9_9ACTN</name>
<comment type="caution">
    <text evidence="3">The sequence shown here is derived from an EMBL/GenBank/DDBJ whole genome shotgun (WGS) entry which is preliminary data.</text>
</comment>
<dbReference type="EMBL" id="BAAAVV010000007">
    <property type="protein sequence ID" value="GAA3175532.1"/>
    <property type="molecule type" value="Genomic_DNA"/>
</dbReference>
<evidence type="ECO:0000313" key="3">
    <source>
        <dbReference type="EMBL" id="GAA3175532.1"/>
    </source>
</evidence>
<dbReference type="Proteomes" id="UP001499924">
    <property type="component" value="Unassembled WGS sequence"/>
</dbReference>
<proteinExistence type="predicted"/>
<accession>A0ABP6PIZ9</accession>
<sequence>MRKPAVLEAAEPQGCASRRDPGLKPGRGSLWTAPARPGRWRHSAGVTRLPTRPTQLRGKVFRGSQQVALGRLTPAQLRSSAWRRLFPDVYACSSLPVTHLRRARAVGALLLPGAVLSGRSAAVLWGVDLAGSDDAVECTLAADRRAGAVRGVQVTRRRLPEEDVVRRNGVLVTSPLRTALDLARIQPPDEAVVAVDQFLRSRLLTLHQLRAAAAAITGPDCRSIRRAVERADGLAGSPQETRLRLLLHRSSLPRPVAQYEVRDGRQFLAAVDFGWPEQKVAVEYDGVWHGEVQQVGKDRRRLNRLTAAGWTVIFVTAADLRHPVAVIARIAAALRAPRYA</sequence>
<evidence type="ECO:0000256" key="1">
    <source>
        <dbReference type="SAM" id="MobiDB-lite"/>
    </source>
</evidence>
<keyword evidence="4" id="KW-1185">Reference proteome</keyword>
<dbReference type="SUPFAM" id="SSF52980">
    <property type="entry name" value="Restriction endonuclease-like"/>
    <property type="match status" value="1"/>
</dbReference>
<feature type="domain" description="DUF559" evidence="2">
    <location>
        <begin position="271"/>
        <end position="333"/>
    </location>
</feature>
<dbReference type="InterPro" id="IPR011335">
    <property type="entry name" value="Restrct_endonuc-II-like"/>
</dbReference>
<organism evidence="3 4">
    <name type="scientific">Blastococcus jejuensis</name>
    <dbReference type="NCBI Taxonomy" id="351224"/>
    <lineage>
        <taxon>Bacteria</taxon>
        <taxon>Bacillati</taxon>
        <taxon>Actinomycetota</taxon>
        <taxon>Actinomycetes</taxon>
        <taxon>Geodermatophilales</taxon>
        <taxon>Geodermatophilaceae</taxon>
        <taxon>Blastococcus</taxon>
    </lineage>
</organism>
<gene>
    <name evidence="3" type="ORF">GCM10010531_31460</name>
</gene>
<dbReference type="InterPro" id="IPR007569">
    <property type="entry name" value="DUF559"/>
</dbReference>
<dbReference type="Pfam" id="PF04480">
    <property type="entry name" value="DUF559"/>
    <property type="match status" value="1"/>
</dbReference>
<reference evidence="4" key="1">
    <citation type="journal article" date="2019" name="Int. J. Syst. Evol. Microbiol.">
        <title>The Global Catalogue of Microorganisms (GCM) 10K type strain sequencing project: providing services to taxonomists for standard genome sequencing and annotation.</title>
        <authorList>
            <consortium name="The Broad Institute Genomics Platform"/>
            <consortium name="The Broad Institute Genome Sequencing Center for Infectious Disease"/>
            <person name="Wu L."/>
            <person name="Ma J."/>
        </authorList>
    </citation>
    <scope>NUCLEOTIDE SEQUENCE [LARGE SCALE GENOMIC DNA]</scope>
    <source>
        <strain evidence="4">JCM 15614</strain>
    </source>
</reference>
<feature type="region of interest" description="Disordered" evidence="1">
    <location>
        <begin position="1"/>
        <end position="38"/>
    </location>
</feature>
<evidence type="ECO:0000259" key="2">
    <source>
        <dbReference type="Pfam" id="PF04480"/>
    </source>
</evidence>